<proteinExistence type="predicted"/>
<accession>A0AA88TLJ6</accession>
<reference evidence="1" key="1">
    <citation type="submission" date="2023-08" db="EMBL/GenBank/DDBJ databases">
        <title>Chromosome-level Genome Assembly of mud carp (Cirrhinus molitorella).</title>
        <authorList>
            <person name="Liu H."/>
        </authorList>
    </citation>
    <scope>NUCLEOTIDE SEQUENCE</scope>
    <source>
        <strain evidence="1">Prfri</strain>
        <tissue evidence="1">Muscle</tissue>
    </source>
</reference>
<evidence type="ECO:0000313" key="1">
    <source>
        <dbReference type="EMBL" id="KAK2871539.1"/>
    </source>
</evidence>
<sequence>MTSCNLPYRFRPITSNDRKDSNTFVNRLSGSLKIPFKSANRTLHRFSRPHAEYLRHFGLVFRARGFFTCLPPINSSHKRL</sequence>
<gene>
    <name evidence="1" type="ORF">Q8A67_024066</name>
</gene>
<keyword evidence="2" id="KW-1185">Reference proteome</keyword>
<dbReference type="EMBL" id="JAUYZG010000023">
    <property type="protein sequence ID" value="KAK2871539.1"/>
    <property type="molecule type" value="Genomic_DNA"/>
</dbReference>
<name>A0AA88TLJ6_9TELE</name>
<protein>
    <submittedName>
        <fullName evidence="1">Uncharacterized protein</fullName>
    </submittedName>
</protein>
<organism evidence="1 2">
    <name type="scientific">Cirrhinus molitorella</name>
    <name type="common">mud carp</name>
    <dbReference type="NCBI Taxonomy" id="172907"/>
    <lineage>
        <taxon>Eukaryota</taxon>
        <taxon>Metazoa</taxon>
        <taxon>Chordata</taxon>
        <taxon>Craniata</taxon>
        <taxon>Vertebrata</taxon>
        <taxon>Euteleostomi</taxon>
        <taxon>Actinopterygii</taxon>
        <taxon>Neopterygii</taxon>
        <taxon>Teleostei</taxon>
        <taxon>Ostariophysi</taxon>
        <taxon>Cypriniformes</taxon>
        <taxon>Cyprinidae</taxon>
        <taxon>Labeoninae</taxon>
        <taxon>Labeonini</taxon>
        <taxon>Cirrhinus</taxon>
    </lineage>
</organism>
<dbReference type="Proteomes" id="UP001187343">
    <property type="component" value="Unassembled WGS sequence"/>
</dbReference>
<evidence type="ECO:0000313" key="2">
    <source>
        <dbReference type="Proteomes" id="UP001187343"/>
    </source>
</evidence>
<dbReference type="AlphaFoldDB" id="A0AA88TLJ6"/>
<comment type="caution">
    <text evidence="1">The sequence shown here is derived from an EMBL/GenBank/DDBJ whole genome shotgun (WGS) entry which is preliminary data.</text>
</comment>